<protein>
    <submittedName>
        <fullName evidence="9">S9 family peptidase</fullName>
    </submittedName>
</protein>
<feature type="compositionally biased region" description="Low complexity" evidence="5">
    <location>
        <begin position="724"/>
        <end position="735"/>
    </location>
</feature>
<feature type="chain" id="PRO_5023145601" evidence="6">
    <location>
        <begin position="22"/>
        <end position="741"/>
    </location>
</feature>
<feature type="signal peptide" evidence="6">
    <location>
        <begin position="1"/>
        <end position="21"/>
    </location>
</feature>
<dbReference type="SUPFAM" id="SSF53474">
    <property type="entry name" value="alpha/beta-Hydrolases"/>
    <property type="match status" value="1"/>
</dbReference>
<feature type="domain" description="Peptidase S9 prolyl oligopeptidase catalytic" evidence="7">
    <location>
        <begin position="498"/>
        <end position="713"/>
    </location>
</feature>
<keyword evidence="6" id="KW-0732">Signal</keyword>
<dbReference type="PANTHER" id="PTHR11757">
    <property type="entry name" value="PROTEASE FAMILY S9A OLIGOPEPTIDASE"/>
    <property type="match status" value="1"/>
</dbReference>
<dbReference type="PROSITE" id="PS51257">
    <property type="entry name" value="PROKAR_LIPOPROTEIN"/>
    <property type="match status" value="1"/>
</dbReference>
<dbReference type="Pfam" id="PF02897">
    <property type="entry name" value="Peptidase_S9_N"/>
    <property type="match status" value="1"/>
</dbReference>
<evidence type="ECO:0000256" key="1">
    <source>
        <dbReference type="ARBA" id="ARBA00005228"/>
    </source>
</evidence>
<keyword evidence="4" id="KW-0720">Serine protease</keyword>
<evidence type="ECO:0000256" key="2">
    <source>
        <dbReference type="ARBA" id="ARBA00022670"/>
    </source>
</evidence>
<comment type="similarity">
    <text evidence="1">Belongs to the peptidase S9A family.</text>
</comment>
<keyword evidence="3" id="KW-0378">Hydrolase</keyword>
<accession>A0A5C6XCF0</accession>
<evidence type="ECO:0000313" key="10">
    <source>
        <dbReference type="Proteomes" id="UP000321046"/>
    </source>
</evidence>
<dbReference type="GO" id="GO:0004252">
    <property type="term" value="F:serine-type endopeptidase activity"/>
    <property type="evidence" value="ECO:0007669"/>
    <property type="project" value="InterPro"/>
</dbReference>
<dbReference type="AlphaFoldDB" id="A0A5C6XCF0"/>
<dbReference type="FunFam" id="3.40.50.1820:FF:000005">
    <property type="entry name" value="Prolyl endopeptidase"/>
    <property type="match status" value="1"/>
</dbReference>
<evidence type="ECO:0000313" key="9">
    <source>
        <dbReference type="EMBL" id="TXD39626.1"/>
    </source>
</evidence>
<comment type="caution">
    <text evidence="9">The sequence shown here is derived from an EMBL/GenBank/DDBJ whole genome shotgun (WGS) entry which is preliminary data.</text>
</comment>
<dbReference type="Gene3D" id="3.40.50.1820">
    <property type="entry name" value="alpha/beta hydrolase"/>
    <property type="match status" value="1"/>
</dbReference>
<dbReference type="Proteomes" id="UP000321046">
    <property type="component" value="Unassembled WGS sequence"/>
</dbReference>
<evidence type="ECO:0000256" key="4">
    <source>
        <dbReference type="ARBA" id="ARBA00022825"/>
    </source>
</evidence>
<dbReference type="RefSeq" id="WP_146973751.1">
    <property type="nucleotide sequence ID" value="NZ_VOSL01000031.1"/>
</dbReference>
<sequence length="741" mass="82554">MHLHRLTSLSAALTLGLAACASPTPSADSAPTEEATSPAIAPPTAQRIESVTEIHGRTLVDPYAWLRDRDNPETIAYLEAENAYAEAAMAHTEELQESIYQEILSRIDQTDLSVPVRRGDFFYYSRTVEGQDYPIYARKRGSLDADEEVLLDLNELAEGHDYLALGAYELSDDHRLLAYALDTSGNERYALHVLDIESGTHVAGPIENTSSVAWANDNTTLFYTTLDSAHRPDKVFRMRLDEPDADHELVFHEEDEAFYAYVGKTRSGDFLQLTLWSNASGEEHILDANTPEDDFRVVAPRAPGIEYSVAHHGDDLLIVTNEDAINFKLMRTPTDNLSKDAWQEVIPHRPETLLRAVHTFKDWWIFEERHAGSPRLRARNLETGEEHTIAMPEQTYSLRFSENPEFLADTIRFTYSSLITPRSVFDYTLPTRSLDLQKETTVHHYDRDLYESSRIYATSPDGAQVPISIVHKKGIALDGSHPLFLLGYGAYGMNYDPYFSASRISLLERGVIFAIAHIRGGGEMGRQWYLDGKLASKQNTFTDFIASAEHLIETGYTSPERLAINGGSAGGLLIGAVLNQRPDLFEAAVADVPFVDVINTMLDASLPLTVVEYTEWGNPNTPEAFETIFAYSPYDNVTAQAYPHLLVTAGLNDPRVHYWEPAKWVARLRHTRTDDNLTLLQTNMGAGHGGASGRYAYFRETAFTYAFVLDRLGASNNPLAAHPDTSTDSSASESAEASKTD</sequence>
<evidence type="ECO:0000259" key="8">
    <source>
        <dbReference type="Pfam" id="PF02897"/>
    </source>
</evidence>
<keyword evidence="2" id="KW-0645">Protease</keyword>
<evidence type="ECO:0000256" key="3">
    <source>
        <dbReference type="ARBA" id="ARBA00022801"/>
    </source>
</evidence>
<evidence type="ECO:0000259" key="7">
    <source>
        <dbReference type="Pfam" id="PF00326"/>
    </source>
</evidence>
<name>A0A5C6XCF0_9DELT</name>
<dbReference type="PANTHER" id="PTHR11757:SF19">
    <property type="entry name" value="PROLYL ENDOPEPTIDASE-LIKE"/>
    <property type="match status" value="1"/>
</dbReference>
<reference evidence="9 10" key="1">
    <citation type="submission" date="2019-08" db="EMBL/GenBank/DDBJ databases">
        <title>Bradymonadales sp. TMQ2.</title>
        <authorList>
            <person name="Liang Q."/>
        </authorList>
    </citation>
    <scope>NUCLEOTIDE SEQUENCE [LARGE SCALE GENOMIC DNA]</scope>
    <source>
        <strain evidence="9 10">TMQ2</strain>
    </source>
</reference>
<dbReference type="InterPro" id="IPR023302">
    <property type="entry name" value="Pept_S9A_N"/>
</dbReference>
<dbReference type="InterPro" id="IPR051543">
    <property type="entry name" value="Serine_Peptidase_S9A"/>
</dbReference>
<dbReference type="Gene3D" id="2.130.10.120">
    <property type="entry name" value="Prolyl oligopeptidase, N-terminal domain"/>
    <property type="match status" value="1"/>
</dbReference>
<feature type="region of interest" description="Disordered" evidence="5">
    <location>
        <begin position="719"/>
        <end position="741"/>
    </location>
</feature>
<proteinExistence type="inferred from homology"/>
<organism evidence="9 10">
    <name type="scientific">Lujinxingia vulgaris</name>
    <dbReference type="NCBI Taxonomy" id="2600176"/>
    <lineage>
        <taxon>Bacteria</taxon>
        <taxon>Deltaproteobacteria</taxon>
        <taxon>Bradymonadales</taxon>
        <taxon>Lujinxingiaceae</taxon>
        <taxon>Lujinxingia</taxon>
    </lineage>
</organism>
<evidence type="ECO:0000256" key="6">
    <source>
        <dbReference type="SAM" id="SignalP"/>
    </source>
</evidence>
<feature type="region of interest" description="Disordered" evidence="5">
    <location>
        <begin position="22"/>
        <end position="42"/>
    </location>
</feature>
<evidence type="ECO:0000256" key="5">
    <source>
        <dbReference type="SAM" id="MobiDB-lite"/>
    </source>
</evidence>
<dbReference type="InterPro" id="IPR002470">
    <property type="entry name" value="Peptidase_S9A"/>
</dbReference>
<gene>
    <name evidence="9" type="ORF">FRC96_06785</name>
</gene>
<dbReference type="Pfam" id="PF00326">
    <property type="entry name" value="Peptidase_S9"/>
    <property type="match status" value="1"/>
</dbReference>
<dbReference type="InterPro" id="IPR029058">
    <property type="entry name" value="AB_hydrolase_fold"/>
</dbReference>
<feature type="domain" description="Peptidase S9A N-terminal" evidence="8">
    <location>
        <begin position="42"/>
        <end position="438"/>
    </location>
</feature>
<dbReference type="SUPFAM" id="SSF50993">
    <property type="entry name" value="Peptidase/esterase 'gauge' domain"/>
    <property type="match status" value="1"/>
</dbReference>
<dbReference type="GO" id="GO:0006508">
    <property type="term" value="P:proteolysis"/>
    <property type="evidence" value="ECO:0007669"/>
    <property type="project" value="UniProtKB-KW"/>
</dbReference>
<dbReference type="PRINTS" id="PR00862">
    <property type="entry name" value="PROLIGOPTASE"/>
</dbReference>
<dbReference type="OrthoDB" id="9801421at2"/>
<dbReference type="EMBL" id="VOSL01000031">
    <property type="protein sequence ID" value="TXD39626.1"/>
    <property type="molecule type" value="Genomic_DNA"/>
</dbReference>
<dbReference type="InterPro" id="IPR001375">
    <property type="entry name" value="Peptidase_S9_cat"/>
</dbReference>